<evidence type="ECO:0000259" key="1">
    <source>
        <dbReference type="Pfam" id="PF07583"/>
    </source>
</evidence>
<feature type="domain" description="DUF1549" evidence="1">
    <location>
        <begin position="63"/>
        <end position="100"/>
    </location>
</feature>
<reference evidence="2" key="1">
    <citation type="submission" date="2018-05" db="EMBL/GenBank/DDBJ databases">
        <authorList>
            <person name="Lanie J.A."/>
            <person name="Ng W.-L."/>
            <person name="Kazmierczak K.M."/>
            <person name="Andrzejewski T.M."/>
            <person name="Davidsen T.M."/>
            <person name="Wayne K.J."/>
            <person name="Tettelin H."/>
            <person name="Glass J.I."/>
            <person name="Rusch D."/>
            <person name="Podicherti R."/>
            <person name="Tsui H.-C.T."/>
            <person name="Winkler M.E."/>
        </authorList>
    </citation>
    <scope>NUCLEOTIDE SEQUENCE</scope>
</reference>
<dbReference type="AlphaFoldDB" id="A0A381WZG1"/>
<evidence type="ECO:0000313" key="2">
    <source>
        <dbReference type="EMBL" id="SVA57926.1"/>
    </source>
</evidence>
<proteinExistence type="predicted"/>
<dbReference type="PANTHER" id="PTHR35889">
    <property type="entry name" value="CYCLOINULO-OLIGOSACCHARIDE FRUCTANOTRANSFERASE-RELATED"/>
    <property type="match status" value="1"/>
</dbReference>
<gene>
    <name evidence="2" type="ORF">METZ01_LOCUS110780</name>
</gene>
<dbReference type="EMBL" id="UINC01013401">
    <property type="protein sequence ID" value="SVA57926.1"/>
    <property type="molecule type" value="Genomic_DNA"/>
</dbReference>
<organism evidence="2">
    <name type="scientific">marine metagenome</name>
    <dbReference type="NCBI Taxonomy" id="408172"/>
    <lineage>
        <taxon>unclassified sequences</taxon>
        <taxon>metagenomes</taxon>
        <taxon>ecological metagenomes</taxon>
    </lineage>
</organism>
<dbReference type="PANTHER" id="PTHR35889:SF3">
    <property type="entry name" value="F-BOX DOMAIN-CONTAINING PROTEIN"/>
    <property type="match status" value="1"/>
</dbReference>
<accession>A0A381WZG1</accession>
<protein>
    <recommendedName>
        <fullName evidence="1">DUF1549 domain-containing protein</fullName>
    </recommendedName>
</protein>
<feature type="non-terminal residue" evidence="2">
    <location>
        <position position="100"/>
    </location>
</feature>
<sequence>MNRYLNIIIAAVLLLLLCQATVFSGEQPSRHESGLFDFWSLKPIVKHTPPALGQVDRSWARNPIDHFIAAKLAEKNLTHSGEAKRQTLIRRVYFDLLGLP</sequence>
<dbReference type="InterPro" id="IPR011444">
    <property type="entry name" value="DUF1549"/>
</dbReference>
<name>A0A381WZG1_9ZZZZ</name>
<dbReference type="Pfam" id="PF07583">
    <property type="entry name" value="PSCyt2"/>
    <property type="match status" value="1"/>
</dbReference>